<dbReference type="EMBL" id="KI693103">
    <property type="protein sequence ID" value="ETM45661.1"/>
    <property type="molecule type" value="Genomic_DNA"/>
</dbReference>
<sequence length="33" mass="3315">MEPAKQGRAVFAEAGPAPSSPASRALHAPAKRG</sequence>
<dbReference type="AlphaFoldDB" id="W2NAM6"/>
<feature type="compositionally biased region" description="Low complexity" evidence="1">
    <location>
        <begin position="12"/>
        <end position="33"/>
    </location>
</feature>
<feature type="region of interest" description="Disordered" evidence="1">
    <location>
        <begin position="1"/>
        <end position="33"/>
    </location>
</feature>
<gene>
    <name evidence="2" type="ORF">L914_09338</name>
</gene>
<dbReference type="Proteomes" id="UP000054532">
    <property type="component" value="Unassembled WGS sequence"/>
</dbReference>
<evidence type="ECO:0000256" key="1">
    <source>
        <dbReference type="SAM" id="MobiDB-lite"/>
    </source>
</evidence>
<protein>
    <submittedName>
        <fullName evidence="2">Uncharacterized protein</fullName>
    </submittedName>
</protein>
<proteinExistence type="predicted"/>
<accession>W2NAM6</accession>
<organism evidence="2">
    <name type="scientific">Phytophthora nicotianae</name>
    <name type="common">Potato buckeye rot agent</name>
    <name type="synonym">Phytophthora parasitica</name>
    <dbReference type="NCBI Taxonomy" id="4792"/>
    <lineage>
        <taxon>Eukaryota</taxon>
        <taxon>Sar</taxon>
        <taxon>Stramenopiles</taxon>
        <taxon>Oomycota</taxon>
        <taxon>Peronosporomycetes</taxon>
        <taxon>Peronosporales</taxon>
        <taxon>Peronosporaceae</taxon>
        <taxon>Phytophthora</taxon>
    </lineage>
</organism>
<reference evidence="2" key="1">
    <citation type="submission" date="2013-11" db="EMBL/GenBank/DDBJ databases">
        <title>The Genome Sequence of Phytophthora parasitica IAC_01/95.</title>
        <authorList>
            <consortium name="The Broad Institute Genomics Platform"/>
            <person name="Russ C."/>
            <person name="Tyler B."/>
            <person name="Panabieres F."/>
            <person name="Shan W."/>
            <person name="Tripathy S."/>
            <person name="Grunwald N."/>
            <person name="Machado M."/>
            <person name="Johnson C.S."/>
            <person name="Arredondo F."/>
            <person name="Hong C."/>
            <person name="Coffey M."/>
            <person name="Young S.K."/>
            <person name="Zeng Q."/>
            <person name="Gargeya S."/>
            <person name="Fitzgerald M."/>
            <person name="Abouelleil A."/>
            <person name="Alvarado L."/>
            <person name="Chapman S.B."/>
            <person name="Gainer-Dewar J."/>
            <person name="Goldberg J."/>
            <person name="Griggs A."/>
            <person name="Gujja S."/>
            <person name="Hansen M."/>
            <person name="Howarth C."/>
            <person name="Imamovic A."/>
            <person name="Ireland A."/>
            <person name="Larimer J."/>
            <person name="McCowan C."/>
            <person name="Murphy C."/>
            <person name="Pearson M."/>
            <person name="Poon T.W."/>
            <person name="Priest M."/>
            <person name="Roberts A."/>
            <person name="Saif S."/>
            <person name="Shea T."/>
            <person name="Sykes S."/>
            <person name="Wortman J."/>
            <person name="Nusbaum C."/>
            <person name="Birren B."/>
        </authorList>
    </citation>
    <scope>NUCLEOTIDE SEQUENCE [LARGE SCALE GENOMIC DNA]</scope>
    <source>
        <strain evidence="2">IAC_01/95</strain>
    </source>
</reference>
<evidence type="ECO:0000313" key="2">
    <source>
        <dbReference type="EMBL" id="ETM45661.1"/>
    </source>
</evidence>
<name>W2NAM6_PHYNI</name>